<dbReference type="Gene3D" id="3.40.50.620">
    <property type="entry name" value="HUPs"/>
    <property type="match status" value="1"/>
</dbReference>
<accession>A0A7R8W7T5</accession>
<organism evidence="11">
    <name type="scientific">Cyprideis torosa</name>
    <dbReference type="NCBI Taxonomy" id="163714"/>
    <lineage>
        <taxon>Eukaryota</taxon>
        <taxon>Metazoa</taxon>
        <taxon>Ecdysozoa</taxon>
        <taxon>Arthropoda</taxon>
        <taxon>Crustacea</taxon>
        <taxon>Oligostraca</taxon>
        <taxon>Ostracoda</taxon>
        <taxon>Podocopa</taxon>
        <taxon>Podocopida</taxon>
        <taxon>Cytherocopina</taxon>
        <taxon>Cytheroidea</taxon>
        <taxon>Cytherideidae</taxon>
        <taxon>Cyprideis</taxon>
    </lineage>
</organism>
<dbReference type="FunFam" id="1.10.240.10:FF:000002">
    <property type="entry name" value="Tryptophan--tRNA ligase"/>
    <property type="match status" value="1"/>
</dbReference>
<dbReference type="OrthoDB" id="15808at2759"/>
<evidence type="ECO:0000256" key="10">
    <source>
        <dbReference type="RuleBase" id="RU363036"/>
    </source>
</evidence>
<evidence type="ECO:0000256" key="8">
    <source>
        <dbReference type="ARBA" id="ARBA00023146"/>
    </source>
</evidence>
<dbReference type="PANTHER" id="PTHR43766:SF1">
    <property type="entry name" value="TRYPTOPHAN--TRNA LIGASE, MITOCHONDRIAL"/>
    <property type="match status" value="1"/>
</dbReference>
<dbReference type="Pfam" id="PF00579">
    <property type="entry name" value="tRNA-synt_1b"/>
    <property type="match status" value="1"/>
</dbReference>
<keyword evidence="4 10" id="KW-0436">Ligase</keyword>
<dbReference type="GO" id="GO:0004830">
    <property type="term" value="F:tryptophan-tRNA ligase activity"/>
    <property type="evidence" value="ECO:0007669"/>
    <property type="project" value="UniProtKB-EC"/>
</dbReference>
<evidence type="ECO:0000256" key="4">
    <source>
        <dbReference type="ARBA" id="ARBA00022598"/>
    </source>
</evidence>
<dbReference type="EMBL" id="OB660270">
    <property type="protein sequence ID" value="CAD7223877.1"/>
    <property type="molecule type" value="Genomic_DNA"/>
</dbReference>
<gene>
    <name evidence="11" type="ORF">CTOB1V02_LOCUS1851</name>
</gene>
<reference evidence="11" key="1">
    <citation type="submission" date="2020-11" db="EMBL/GenBank/DDBJ databases">
        <authorList>
            <person name="Tran Van P."/>
        </authorList>
    </citation>
    <scope>NUCLEOTIDE SEQUENCE</scope>
</reference>
<dbReference type="InterPro" id="IPR050203">
    <property type="entry name" value="Trp-tRNA_synthetase"/>
</dbReference>
<evidence type="ECO:0000256" key="1">
    <source>
        <dbReference type="ARBA" id="ARBA00004173"/>
    </source>
</evidence>
<evidence type="ECO:0000256" key="9">
    <source>
        <dbReference type="ARBA" id="ARBA00030268"/>
    </source>
</evidence>
<evidence type="ECO:0000256" key="7">
    <source>
        <dbReference type="ARBA" id="ARBA00022917"/>
    </source>
</evidence>
<keyword evidence="7 10" id="KW-0648">Protein biosynthesis</keyword>
<sequence length="227" mass="24991">MNSFIQSQAADILLYKATHVPVGSDQKQHLEFAGNLVTAFNYRFPLQNGEGLFPKPQALMPEHGFAKVKSLRNPLKKMSKSEVSAKGRVELLDSADVVKDKIMKAVTDFTSEVYFDLKERPGVSNLMSIHSMISGKTLKEITDESRGMETAQYKKLVGEELDAHLRPIRDEALRLLEGSSNVLDDVLADGASRAKKVAQNTWSEVRELIGAIGCGSPSSVKKERSVA</sequence>
<comment type="subcellular location">
    <subcellularLocation>
        <location evidence="1">Mitochondrion</location>
    </subcellularLocation>
</comment>
<dbReference type="Gene3D" id="1.10.240.10">
    <property type="entry name" value="Tyrosyl-Transfer RNA Synthetase"/>
    <property type="match status" value="1"/>
</dbReference>
<proteinExistence type="inferred from homology"/>
<dbReference type="GO" id="GO:0005759">
    <property type="term" value="C:mitochondrial matrix"/>
    <property type="evidence" value="ECO:0007669"/>
    <property type="project" value="TreeGrafter"/>
</dbReference>
<keyword evidence="5 10" id="KW-0547">Nucleotide-binding</keyword>
<dbReference type="InterPro" id="IPR002305">
    <property type="entry name" value="aa-tRNA-synth_Ic"/>
</dbReference>
<dbReference type="InterPro" id="IPR002306">
    <property type="entry name" value="Trp-tRNA-ligase"/>
</dbReference>
<dbReference type="PRINTS" id="PR01039">
    <property type="entry name" value="TRNASYNTHTRP"/>
</dbReference>
<keyword evidence="8 10" id="KW-0030">Aminoacyl-tRNA synthetase</keyword>
<dbReference type="PANTHER" id="PTHR43766">
    <property type="entry name" value="TRYPTOPHAN--TRNA LIGASE, MITOCHONDRIAL"/>
    <property type="match status" value="1"/>
</dbReference>
<dbReference type="InterPro" id="IPR014729">
    <property type="entry name" value="Rossmann-like_a/b/a_fold"/>
</dbReference>
<dbReference type="EC" id="6.1.1.2" evidence="3"/>
<dbReference type="AlphaFoldDB" id="A0A7R8W7T5"/>
<dbReference type="GO" id="GO:0070183">
    <property type="term" value="P:mitochondrial tryptophanyl-tRNA aminoacylation"/>
    <property type="evidence" value="ECO:0007669"/>
    <property type="project" value="TreeGrafter"/>
</dbReference>
<comment type="similarity">
    <text evidence="2 10">Belongs to the class-I aminoacyl-tRNA synthetase family.</text>
</comment>
<evidence type="ECO:0000256" key="2">
    <source>
        <dbReference type="ARBA" id="ARBA00005594"/>
    </source>
</evidence>
<dbReference type="SUPFAM" id="SSF52374">
    <property type="entry name" value="Nucleotidylyl transferase"/>
    <property type="match status" value="1"/>
</dbReference>
<dbReference type="GO" id="GO:0005524">
    <property type="term" value="F:ATP binding"/>
    <property type="evidence" value="ECO:0007669"/>
    <property type="project" value="UniProtKB-KW"/>
</dbReference>
<name>A0A7R8W7T5_9CRUS</name>
<evidence type="ECO:0000256" key="3">
    <source>
        <dbReference type="ARBA" id="ARBA00013161"/>
    </source>
</evidence>
<keyword evidence="6 10" id="KW-0067">ATP-binding</keyword>
<evidence type="ECO:0000256" key="5">
    <source>
        <dbReference type="ARBA" id="ARBA00022741"/>
    </source>
</evidence>
<protein>
    <recommendedName>
        <fullName evidence="3">tryptophan--tRNA ligase</fullName>
        <ecNumber evidence="3">6.1.1.2</ecNumber>
    </recommendedName>
    <alternativeName>
        <fullName evidence="9">Tryptophanyl-tRNA synthetase</fullName>
    </alternativeName>
</protein>
<evidence type="ECO:0000313" key="11">
    <source>
        <dbReference type="EMBL" id="CAD7223877.1"/>
    </source>
</evidence>
<evidence type="ECO:0000256" key="6">
    <source>
        <dbReference type="ARBA" id="ARBA00022840"/>
    </source>
</evidence>